<evidence type="ECO:0000259" key="11">
    <source>
        <dbReference type="SMART" id="SM00962"/>
    </source>
</evidence>
<dbReference type="SMART" id="SM00963">
    <property type="entry name" value="SRP54_N"/>
    <property type="match status" value="1"/>
</dbReference>
<organism evidence="13 14">
    <name type="scientific">Hydrogenispora ethanolica</name>
    <dbReference type="NCBI Taxonomy" id="1082276"/>
    <lineage>
        <taxon>Bacteria</taxon>
        <taxon>Bacillati</taxon>
        <taxon>Bacillota</taxon>
        <taxon>Hydrogenispora</taxon>
    </lineage>
</organism>
<evidence type="ECO:0000256" key="4">
    <source>
        <dbReference type="ARBA" id="ARBA00022801"/>
    </source>
</evidence>
<dbReference type="InterPro" id="IPR000897">
    <property type="entry name" value="SRP54_GTPase_dom"/>
</dbReference>
<evidence type="ECO:0000313" key="13">
    <source>
        <dbReference type="EMBL" id="TCL58306.1"/>
    </source>
</evidence>
<dbReference type="Pfam" id="PF02881">
    <property type="entry name" value="SRP54_N"/>
    <property type="match status" value="1"/>
</dbReference>
<keyword evidence="5 9" id="KW-0342">GTP-binding</keyword>
<comment type="catalytic activity">
    <reaction evidence="8 9">
        <text>GTP + H2O = GDP + phosphate + H(+)</text>
        <dbReference type="Rhea" id="RHEA:19669"/>
        <dbReference type="ChEBI" id="CHEBI:15377"/>
        <dbReference type="ChEBI" id="CHEBI:15378"/>
        <dbReference type="ChEBI" id="CHEBI:37565"/>
        <dbReference type="ChEBI" id="CHEBI:43474"/>
        <dbReference type="ChEBI" id="CHEBI:58189"/>
        <dbReference type="EC" id="3.6.5.4"/>
    </reaction>
</comment>
<keyword evidence="1 9" id="KW-1003">Cell membrane</keyword>
<feature type="binding site" evidence="9">
    <location>
        <begin position="114"/>
        <end position="121"/>
    </location>
    <ligand>
        <name>GTP</name>
        <dbReference type="ChEBI" id="CHEBI:37565"/>
    </ligand>
</feature>
<dbReference type="SMART" id="SM00382">
    <property type="entry name" value="AAA"/>
    <property type="match status" value="1"/>
</dbReference>
<feature type="domain" description="AAA+ ATPase" evidence="10">
    <location>
        <begin position="106"/>
        <end position="264"/>
    </location>
</feature>
<keyword evidence="4 9" id="KW-0378">Hydrolase</keyword>
<reference evidence="13 14" key="1">
    <citation type="submission" date="2019-03" db="EMBL/GenBank/DDBJ databases">
        <title>Genomic Encyclopedia of Type Strains, Phase IV (KMG-IV): sequencing the most valuable type-strain genomes for metagenomic binning, comparative biology and taxonomic classification.</title>
        <authorList>
            <person name="Goeker M."/>
        </authorList>
    </citation>
    <scope>NUCLEOTIDE SEQUENCE [LARGE SCALE GENOMIC DNA]</scope>
    <source>
        <strain evidence="13 14">LX-B</strain>
    </source>
</reference>
<evidence type="ECO:0000256" key="7">
    <source>
        <dbReference type="ARBA" id="ARBA00023170"/>
    </source>
</evidence>
<dbReference type="EC" id="3.6.5.4" evidence="9"/>
<feature type="binding site" evidence="9">
    <location>
        <begin position="260"/>
        <end position="263"/>
    </location>
    <ligand>
        <name>GTP</name>
        <dbReference type="ChEBI" id="CHEBI:37565"/>
    </ligand>
</feature>
<dbReference type="AlphaFoldDB" id="A0A4R1QZ99"/>
<proteinExistence type="inferred from homology"/>
<accession>A0A4R1QZ99</accession>
<comment type="caution">
    <text evidence="13">The sequence shown here is derived from an EMBL/GenBank/DDBJ whole genome shotgun (WGS) entry which is preliminary data.</text>
</comment>
<dbReference type="GO" id="GO:0006614">
    <property type="term" value="P:SRP-dependent cotranslational protein targeting to membrane"/>
    <property type="evidence" value="ECO:0007669"/>
    <property type="project" value="InterPro"/>
</dbReference>
<dbReference type="CDD" id="cd17874">
    <property type="entry name" value="FtsY"/>
    <property type="match status" value="1"/>
</dbReference>
<dbReference type="Proteomes" id="UP000295008">
    <property type="component" value="Unassembled WGS sequence"/>
</dbReference>
<dbReference type="FunFam" id="1.20.120.140:FF:000002">
    <property type="entry name" value="Signal recognition particle receptor FtsY"/>
    <property type="match status" value="1"/>
</dbReference>
<dbReference type="InterPro" id="IPR036225">
    <property type="entry name" value="SRP/SRP_N"/>
</dbReference>
<gene>
    <name evidence="9" type="primary">ftsY</name>
    <name evidence="13" type="ORF">EDC14_104342</name>
</gene>
<evidence type="ECO:0000256" key="2">
    <source>
        <dbReference type="ARBA" id="ARBA00022490"/>
    </source>
</evidence>
<evidence type="ECO:0000256" key="6">
    <source>
        <dbReference type="ARBA" id="ARBA00023136"/>
    </source>
</evidence>
<dbReference type="FunFam" id="3.40.50.300:FF:000053">
    <property type="entry name" value="Signal recognition particle receptor FtsY"/>
    <property type="match status" value="1"/>
</dbReference>
<keyword evidence="6 9" id="KW-0472">Membrane</keyword>
<evidence type="ECO:0000256" key="3">
    <source>
        <dbReference type="ARBA" id="ARBA00022741"/>
    </source>
</evidence>
<evidence type="ECO:0000259" key="12">
    <source>
        <dbReference type="SMART" id="SM00963"/>
    </source>
</evidence>
<keyword evidence="14" id="KW-1185">Reference proteome</keyword>
<evidence type="ECO:0000256" key="9">
    <source>
        <dbReference type="HAMAP-Rule" id="MF_00920"/>
    </source>
</evidence>
<dbReference type="NCBIfam" id="TIGR00064">
    <property type="entry name" value="ftsY"/>
    <property type="match status" value="1"/>
</dbReference>
<dbReference type="InterPro" id="IPR004390">
    <property type="entry name" value="SR_rcpt_FtsY"/>
</dbReference>
<comment type="subcellular location">
    <subcellularLocation>
        <location evidence="9">Cell membrane</location>
        <topology evidence="9">Peripheral membrane protein</topology>
        <orientation evidence="9">Cytoplasmic side</orientation>
    </subcellularLocation>
    <subcellularLocation>
        <location evidence="9">Cytoplasm</location>
    </subcellularLocation>
</comment>
<dbReference type="RefSeq" id="WP_132016934.1">
    <property type="nucleotide sequence ID" value="NZ_SLUN01000043.1"/>
</dbReference>
<sequence>MAENNKGLFARLKEGLSKTKNSLVTNLEGIFSSYQKIDEELFTELEDTLIMADVGVETTTYLTDQLRETVKQQKVSDPAQLKPLLIGLIRQVIEGAGRKQFNFDARDKVLLIVGVNGVGKTTTIAKLAARFSDHRRQVLLVAADTFRAAATEQLMQWGERIGVPVIHHQEGADPAAVVFDGMAAAQSRKSDLVIVDTAGRLHTKVNLMEELKKVRRIITQNIGGRQLETLLVLDATTGQNAVNQVKVFKEAVAIDGIVLTKLDGTAKGGVVLAIAHQFQIPIYLIGVGEKKEDLQEFDALAFTRALFE</sequence>
<evidence type="ECO:0000256" key="1">
    <source>
        <dbReference type="ARBA" id="ARBA00022475"/>
    </source>
</evidence>
<dbReference type="GO" id="GO:0005525">
    <property type="term" value="F:GTP binding"/>
    <property type="evidence" value="ECO:0007669"/>
    <property type="project" value="UniProtKB-UniRule"/>
</dbReference>
<evidence type="ECO:0000256" key="8">
    <source>
        <dbReference type="ARBA" id="ARBA00048027"/>
    </source>
</evidence>
<keyword evidence="2 9" id="KW-0963">Cytoplasm</keyword>
<dbReference type="GO" id="GO:0005737">
    <property type="term" value="C:cytoplasm"/>
    <property type="evidence" value="ECO:0007669"/>
    <property type="project" value="UniProtKB-SubCell"/>
</dbReference>
<dbReference type="PANTHER" id="PTHR43134:SF1">
    <property type="entry name" value="SIGNAL RECOGNITION PARTICLE RECEPTOR SUBUNIT ALPHA"/>
    <property type="match status" value="1"/>
</dbReference>
<dbReference type="Gene3D" id="3.40.50.300">
    <property type="entry name" value="P-loop containing nucleotide triphosphate hydrolases"/>
    <property type="match status" value="1"/>
</dbReference>
<feature type="binding site" evidence="9">
    <location>
        <begin position="196"/>
        <end position="200"/>
    </location>
    <ligand>
        <name>GTP</name>
        <dbReference type="ChEBI" id="CHEBI:37565"/>
    </ligand>
</feature>
<dbReference type="PANTHER" id="PTHR43134">
    <property type="entry name" value="SIGNAL RECOGNITION PARTICLE RECEPTOR SUBUNIT ALPHA"/>
    <property type="match status" value="1"/>
</dbReference>
<dbReference type="Gene3D" id="1.20.120.140">
    <property type="entry name" value="Signal recognition particle SRP54, nucleotide-binding domain"/>
    <property type="match status" value="1"/>
</dbReference>
<keyword evidence="7 9" id="KW-0675">Receptor</keyword>
<protein>
    <recommendedName>
        <fullName evidence="9">Signal recognition particle receptor FtsY</fullName>
        <shortName evidence="9">SRP receptor</shortName>
        <ecNumber evidence="9">3.6.5.4</ecNumber>
    </recommendedName>
</protein>
<dbReference type="InterPro" id="IPR003593">
    <property type="entry name" value="AAA+_ATPase"/>
</dbReference>
<dbReference type="OrthoDB" id="9804720at2"/>
<comment type="similarity">
    <text evidence="9">Belongs to the GTP-binding SRP family. FtsY subfamily.</text>
</comment>
<name>A0A4R1QZ99_HYDET</name>
<dbReference type="SUPFAM" id="SSF47364">
    <property type="entry name" value="Domain of the SRP/SRP receptor G-proteins"/>
    <property type="match status" value="1"/>
</dbReference>
<feature type="domain" description="SRP54-type proteins GTP-binding" evidence="11">
    <location>
        <begin position="107"/>
        <end position="308"/>
    </location>
</feature>
<evidence type="ECO:0000259" key="10">
    <source>
        <dbReference type="SMART" id="SM00382"/>
    </source>
</evidence>
<evidence type="ECO:0000313" key="14">
    <source>
        <dbReference type="Proteomes" id="UP000295008"/>
    </source>
</evidence>
<dbReference type="EMBL" id="SLUN01000043">
    <property type="protein sequence ID" value="TCL58306.1"/>
    <property type="molecule type" value="Genomic_DNA"/>
</dbReference>
<dbReference type="GO" id="GO:0005047">
    <property type="term" value="F:signal recognition particle binding"/>
    <property type="evidence" value="ECO:0007669"/>
    <property type="project" value="TreeGrafter"/>
</dbReference>
<dbReference type="GO" id="GO:0003924">
    <property type="term" value="F:GTPase activity"/>
    <property type="evidence" value="ECO:0007669"/>
    <property type="project" value="UniProtKB-UniRule"/>
</dbReference>
<comment type="subunit">
    <text evidence="9">Part of the signal recognition particle protein translocation system, which is composed of SRP and FtsY.</text>
</comment>
<feature type="domain" description="Signal recognition particle SRP54 helical bundle" evidence="12">
    <location>
        <begin position="12"/>
        <end position="93"/>
    </location>
</feature>
<dbReference type="InterPro" id="IPR027417">
    <property type="entry name" value="P-loop_NTPase"/>
</dbReference>
<dbReference type="SUPFAM" id="SSF52540">
    <property type="entry name" value="P-loop containing nucleoside triphosphate hydrolases"/>
    <property type="match status" value="1"/>
</dbReference>
<keyword evidence="3 9" id="KW-0547">Nucleotide-binding</keyword>
<dbReference type="HAMAP" id="MF_00920">
    <property type="entry name" value="FtsY"/>
    <property type="match status" value="1"/>
</dbReference>
<dbReference type="GO" id="GO:0005886">
    <property type="term" value="C:plasma membrane"/>
    <property type="evidence" value="ECO:0007669"/>
    <property type="project" value="UniProtKB-SubCell"/>
</dbReference>
<dbReference type="InterPro" id="IPR013822">
    <property type="entry name" value="Signal_recog_particl_SRP54_hlx"/>
</dbReference>
<dbReference type="Pfam" id="PF00448">
    <property type="entry name" value="SRP54"/>
    <property type="match status" value="1"/>
</dbReference>
<evidence type="ECO:0000256" key="5">
    <source>
        <dbReference type="ARBA" id="ARBA00023134"/>
    </source>
</evidence>
<comment type="function">
    <text evidence="9">Involved in targeting and insertion of nascent membrane proteins into the cytoplasmic membrane. Acts as a receptor for the complex formed by the signal recognition particle (SRP) and the ribosome-nascent chain (RNC).</text>
</comment>
<dbReference type="SMART" id="SM00962">
    <property type="entry name" value="SRP54"/>
    <property type="match status" value="1"/>
</dbReference>
<dbReference type="InterPro" id="IPR042101">
    <property type="entry name" value="SRP54_N_sf"/>
</dbReference>